<gene>
    <name evidence="1" type="ORF">NBRC116591_18230</name>
</gene>
<dbReference type="Proteomes" id="UP001465153">
    <property type="component" value="Unassembled WGS sequence"/>
</dbReference>
<name>A0ABQ0A8P0_9GAMM</name>
<evidence type="ECO:0000313" key="1">
    <source>
        <dbReference type="EMBL" id="GAA6168012.1"/>
    </source>
</evidence>
<reference evidence="1 2" key="1">
    <citation type="submission" date="2024-04" db="EMBL/GenBank/DDBJ databases">
        <title>Draft genome sequence of Sessilibacter corallicola NBRC 116591.</title>
        <authorList>
            <person name="Miyakawa T."/>
            <person name="Kusuya Y."/>
            <person name="Miura T."/>
        </authorList>
    </citation>
    <scope>NUCLEOTIDE SEQUENCE [LARGE SCALE GENOMIC DNA]</scope>
    <source>
        <strain evidence="1 2">KU-00831-HH</strain>
    </source>
</reference>
<comment type="caution">
    <text evidence="1">The sequence shown here is derived from an EMBL/GenBank/DDBJ whole genome shotgun (WGS) entry which is preliminary data.</text>
</comment>
<protein>
    <recommendedName>
        <fullName evidence="3">YubB ferredoxin-like domain-containing protein</fullName>
    </recommendedName>
</protein>
<accession>A0ABQ0A8P0</accession>
<evidence type="ECO:0008006" key="3">
    <source>
        <dbReference type="Google" id="ProtNLM"/>
    </source>
</evidence>
<organism evidence="1 2">
    <name type="scientific">Sessilibacter corallicola</name>
    <dbReference type="NCBI Taxonomy" id="2904075"/>
    <lineage>
        <taxon>Bacteria</taxon>
        <taxon>Pseudomonadati</taxon>
        <taxon>Pseudomonadota</taxon>
        <taxon>Gammaproteobacteria</taxon>
        <taxon>Cellvibrionales</taxon>
        <taxon>Cellvibrionaceae</taxon>
        <taxon>Sessilibacter</taxon>
    </lineage>
</organism>
<sequence length="190" mass="21784">MKVYEVRANLAVFKQLNLSTTELTEQLGIDINSDEVMDYVRIGTSNKSFADRWGKVVTEFKAPDAFPEAIKIPDITTWKQTTLVLTEESFAYMGEAMKPFGEFLPIEVQGNTAYIFKIFSRGEVDQSKCEYEYDEGEVVEVLKIGFTDECLEEQPIFYCSHEGFGAMYCTERFKIACDEFELEGLLFQEV</sequence>
<dbReference type="RefSeq" id="WP_353302674.1">
    <property type="nucleotide sequence ID" value="NZ_BAABWN010000005.1"/>
</dbReference>
<keyword evidence="2" id="KW-1185">Reference proteome</keyword>
<evidence type="ECO:0000313" key="2">
    <source>
        <dbReference type="Proteomes" id="UP001465153"/>
    </source>
</evidence>
<proteinExistence type="predicted"/>
<dbReference type="EMBL" id="BAABWN010000005">
    <property type="protein sequence ID" value="GAA6168012.1"/>
    <property type="molecule type" value="Genomic_DNA"/>
</dbReference>